<gene>
    <name evidence="2" type="ORF">DW192_13645</name>
</gene>
<dbReference type="Pfam" id="PF14897">
    <property type="entry name" value="EpsG"/>
    <property type="match status" value="1"/>
</dbReference>
<accession>A0A414XUG2</accession>
<sequence>MLIYWIIFFVLFYLSFSKNNNRKTSFLIAASILMFLGATRGSTVGNDMAGGYSLEYKYIHANPSSWGQVMGQFEVGFAWLMGNFKDYVSEDRMLFFHLLFFVTFLLRLYPIKKYSENAALSLFFMFGLGYYFSLYNTMRQELAFSIVGLFLPFILDRGRTWLKWYIIGVIITSVLFHKGLLVMLVLPIINYAKDKKWLSYKIEIFVVLSSFFIGMFGAKFLLSYLSNFAFLFADSNSNFGGYLQYGDLIGSYSNLSNFLQSLFCVYILYLHRNKRSIFLQTYVLGIVLLNMLTPISWIYQRIAYIFMYFSIFVFTDLWQNISDKKTRHQFQLAAILFTLILFNNRLINDHNSDVVPYINYFLK</sequence>
<feature type="transmembrane region" description="Helical" evidence="1">
    <location>
        <begin position="164"/>
        <end position="192"/>
    </location>
</feature>
<keyword evidence="1" id="KW-0812">Transmembrane</keyword>
<keyword evidence="1" id="KW-1133">Transmembrane helix</keyword>
<protein>
    <submittedName>
        <fullName evidence="2">EpsG family protein</fullName>
    </submittedName>
</protein>
<proteinExistence type="predicted"/>
<feature type="transmembrane region" description="Helical" evidence="1">
    <location>
        <begin position="117"/>
        <end position="135"/>
    </location>
</feature>
<name>A0A414XUG2_9BACT</name>
<feature type="transmembrane region" description="Helical" evidence="1">
    <location>
        <begin position="94"/>
        <end position="111"/>
    </location>
</feature>
<keyword evidence="1" id="KW-0472">Membrane</keyword>
<reference evidence="2 3" key="1">
    <citation type="submission" date="2018-08" db="EMBL/GenBank/DDBJ databases">
        <title>A genome reference for cultivated species of the human gut microbiota.</title>
        <authorList>
            <person name="Zou Y."/>
            <person name="Xue W."/>
            <person name="Luo G."/>
        </authorList>
    </citation>
    <scope>NUCLEOTIDE SEQUENCE [LARGE SCALE GENOMIC DNA]</scope>
    <source>
        <strain evidence="2 3">AM16-54</strain>
    </source>
</reference>
<dbReference type="Proteomes" id="UP000284548">
    <property type="component" value="Unassembled WGS sequence"/>
</dbReference>
<dbReference type="AlphaFoldDB" id="A0A414XUG2"/>
<dbReference type="InterPro" id="IPR049458">
    <property type="entry name" value="EpsG-like"/>
</dbReference>
<evidence type="ECO:0000256" key="1">
    <source>
        <dbReference type="SAM" id="Phobius"/>
    </source>
</evidence>
<feature type="transmembrane region" description="Helical" evidence="1">
    <location>
        <begin position="301"/>
        <end position="318"/>
    </location>
</feature>
<organism evidence="2 3">
    <name type="scientific">Segatella copri</name>
    <dbReference type="NCBI Taxonomy" id="165179"/>
    <lineage>
        <taxon>Bacteria</taxon>
        <taxon>Pseudomonadati</taxon>
        <taxon>Bacteroidota</taxon>
        <taxon>Bacteroidia</taxon>
        <taxon>Bacteroidales</taxon>
        <taxon>Prevotellaceae</taxon>
        <taxon>Segatella</taxon>
    </lineage>
</organism>
<evidence type="ECO:0000313" key="3">
    <source>
        <dbReference type="Proteomes" id="UP000284548"/>
    </source>
</evidence>
<evidence type="ECO:0000313" key="2">
    <source>
        <dbReference type="EMBL" id="RHH77497.1"/>
    </source>
</evidence>
<feature type="transmembrane region" description="Helical" evidence="1">
    <location>
        <begin position="252"/>
        <end position="270"/>
    </location>
</feature>
<feature type="transmembrane region" description="Helical" evidence="1">
    <location>
        <begin position="277"/>
        <end position="295"/>
    </location>
</feature>
<dbReference type="EMBL" id="QRKB01000045">
    <property type="protein sequence ID" value="RHH77497.1"/>
    <property type="molecule type" value="Genomic_DNA"/>
</dbReference>
<comment type="caution">
    <text evidence="2">The sequence shown here is derived from an EMBL/GenBank/DDBJ whole genome shotgun (WGS) entry which is preliminary data.</text>
</comment>
<feature type="transmembrane region" description="Helical" evidence="1">
    <location>
        <begin position="204"/>
        <end position="232"/>
    </location>
</feature>